<evidence type="ECO:0000256" key="2">
    <source>
        <dbReference type="ARBA" id="ARBA00023163"/>
    </source>
</evidence>
<feature type="domain" description="Xylanolytic transcriptional activator regulatory" evidence="5">
    <location>
        <begin position="310"/>
        <end position="377"/>
    </location>
</feature>
<name>A0A8H4LEV9_9HYPO</name>
<comment type="caution">
    <text evidence="6">The sequence shown here is derived from an EMBL/GenBank/DDBJ whole genome shotgun (WGS) entry which is preliminary data.</text>
</comment>
<evidence type="ECO:0000259" key="5">
    <source>
        <dbReference type="SMART" id="SM00906"/>
    </source>
</evidence>
<feature type="region of interest" description="Disordered" evidence="4">
    <location>
        <begin position="1"/>
        <end position="26"/>
    </location>
</feature>
<evidence type="ECO:0000256" key="1">
    <source>
        <dbReference type="ARBA" id="ARBA00023015"/>
    </source>
</evidence>
<keyword evidence="1" id="KW-0805">Transcription regulation</keyword>
<keyword evidence="3" id="KW-0539">Nucleus</keyword>
<proteinExistence type="predicted"/>
<feature type="compositionally biased region" description="Basic residues" evidence="4">
    <location>
        <begin position="17"/>
        <end position="26"/>
    </location>
</feature>
<evidence type="ECO:0000313" key="6">
    <source>
        <dbReference type="EMBL" id="KAF4466239.1"/>
    </source>
</evidence>
<protein>
    <recommendedName>
        <fullName evidence="5">Xylanolytic transcriptional activator regulatory domain-containing protein</fullName>
    </recommendedName>
</protein>
<evidence type="ECO:0000313" key="7">
    <source>
        <dbReference type="Proteomes" id="UP000554235"/>
    </source>
</evidence>
<dbReference type="CDD" id="cd12148">
    <property type="entry name" value="fungal_TF_MHR"/>
    <property type="match status" value="1"/>
</dbReference>
<dbReference type="GO" id="GO:0003677">
    <property type="term" value="F:DNA binding"/>
    <property type="evidence" value="ECO:0007669"/>
    <property type="project" value="InterPro"/>
</dbReference>
<feature type="compositionally biased region" description="Low complexity" evidence="4">
    <location>
        <begin position="172"/>
        <end position="184"/>
    </location>
</feature>
<evidence type="ECO:0000256" key="4">
    <source>
        <dbReference type="SAM" id="MobiDB-lite"/>
    </source>
</evidence>
<keyword evidence="2" id="KW-0804">Transcription</keyword>
<accession>A0A8H4LEV9</accession>
<evidence type="ECO:0000256" key="3">
    <source>
        <dbReference type="ARBA" id="ARBA00023242"/>
    </source>
</evidence>
<dbReference type="PANTHER" id="PTHR47840">
    <property type="entry name" value="ZN(II)2CYS6 TRANSCRIPTION FACTOR (EUROFUNG)-RELATED"/>
    <property type="match status" value="1"/>
</dbReference>
<organism evidence="6 7">
    <name type="scientific">Fusarium albosuccineum</name>
    <dbReference type="NCBI Taxonomy" id="1237068"/>
    <lineage>
        <taxon>Eukaryota</taxon>
        <taxon>Fungi</taxon>
        <taxon>Dikarya</taxon>
        <taxon>Ascomycota</taxon>
        <taxon>Pezizomycotina</taxon>
        <taxon>Sordariomycetes</taxon>
        <taxon>Hypocreomycetidae</taxon>
        <taxon>Hypocreales</taxon>
        <taxon>Nectriaceae</taxon>
        <taxon>Fusarium</taxon>
        <taxon>Fusarium decemcellulare species complex</taxon>
    </lineage>
</organism>
<gene>
    <name evidence="6" type="ORF">FALBO_6908</name>
</gene>
<reference evidence="6 7" key="1">
    <citation type="submission" date="2020-01" db="EMBL/GenBank/DDBJ databases">
        <title>Identification and distribution of gene clusters putatively required for synthesis of sphingolipid metabolism inhibitors in phylogenetically diverse species of the filamentous fungus Fusarium.</title>
        <authorList>
            <person name="Kim H.-S."/>
            <person name="Busman M."/>
            <person name="Brown D.W."/>
            <person name="Divon H."/>
            <person name="Uhlig S."/>
            <person name="Proctor R.H."/>
        </authorList>
    </citation>
    <scope>NUCLEOTIDE SEQUENCE [LARGE SCALE GENOMIC DNA]</scope>
    <source>
        <strain evidence="6 7">NRRL 20459</strain>
    </source>
</reference>
<feature type="compositionally biased region" description="Polar residues" evidence="4">
    <location>
        <begin position="1"/>
        <end position="16"/>
    </location>
</feature>
<dbReference type="SMART" id="SM00906">
    <property type="entry name" value="Fungal_trans"/>
    <property type="match status" value="1"/>
</dbReference>
<dbReference type="GO" id="GO:0006351">
    <property type="term" value="P:DNA-templated transcription"/>
    <property type="evidence" value="ECO:0007669"/>
    <property type="project" value="InterPro"/>
</dbReference>
<dbReference type="Proteomes" id="UP000554235">
    <property type="component" value="Unassembled WGS sequence"/>
</dbReference>
<feature type="compositionally biased region" description="Basic and acidic residues" evidence="4">
    <location>
        <begin position="140"/>
        <end position="150"/>
    </location>
</feature>
<keyword evidence="7" id="KW-1185">Reference proteome</keyword>
<dbReference type="GO" id="GO:0008270">
    <property type="term" value="F:zinc ion binding"/>
    <property type="evidence" value="ECO:0007669"/>
    <property type="project" value="InterPro"/>
</dbReference>
<dbReference type="InterPro" id="IPR007219">
    <property type="entry name" value="XnlR_reg_dom"/>
</dbReference>
<dbReference type="AlphaFoldDB" id="A0A8H4LEV9"/>
<dbReference type="PANTHER" id="PTHR47840:SF1">
    <property type="entry name" value="ZN(II)2CYS6 TRANSCRIPTION FACTOR (EUROFUNG)"/>
    <property type="match status" value="1"/>
</dbReference>
<sequence>MEDSVTGFSIQGQGSQRLRKRMRKGTRSCTECEPPSFVRYSGPRFRTSPLRLYPKLLLIGVLKQGRRRKIRCIFKSGSSICAHCSARGTRCIDQREEIDNASQAEQRKPQKPNASSVSRQRTSFQPLQPRFIIEDDQSEDDARAPERDSSDIETPLDRPPPLVSILDHTQDSNTTSSRSSATLAQSSAHQARICETLRSALPSYDQITATLTRNEAWWDSFRQKTHVMSQTESVEPLLSFAARAYTSTSSAELAILAVAYGRSLGHDHSLFSLVDSLIISDFVLGATLDGMECLILLAKTYTDIGQPRRAWFTWRKGLAIAQMTGLHRVGPHVPAIRQQIWWSIYHGDRFTSMLLGLPHGFDDSFFGDSIPQMIDKGVSENWLPSFVHQCAVVSGQVISYVISPGKPSFAKSMVLDEQMDAIHASVPGSWWDIPDQLPSSRFELNNLVERLLSHFWFFHTRMYIHLPFLKPCSPSASHNVSRIACTDAARQLVRRFLALYAEVDGASLFDCKTLKQE</sequence>
<dbReference type="EMBL" id="JAADYS010000911">
    <property type="protein sequence ID" value="KAF4466239.1"/>
    <property type="molecule type" value="Genomic_DNA"/>
</dbReference>
<feature type="region of interest" description="Disordered" evidence="4">
    <location>
        <begin position="100"/>
        <end position="184"/>
    </location>
</feature>
<dbReference type="OrthoDB" id="5392779at2759"/>
<feature type="compositionally biased region" description="Polar residues" evidence="4">
    <location>
        <begin position="112"/>
        <end position="126"/>
    </location>
</feature>